<dbReference type="GO" id="GO:0005737">
    <property type="term" value="C:cytoplasm"/>
    <property type="evidence" value="ECO:0007669"/>
    <property type="project" value="TreeGrafter"/>
</dbReference>
<name>A0A409XU13_PSICY</name>
<reference evidence="2 3" key="1">
    <citation type="journal article" date="2018" name="Evol. Lett.">
        <title>Horizontal gene cluster transfer increased hallucinogenic mushroom diversity.</title>
        <authorList>
            <person name="Reynolds H.T."/>
            <person name="Vijayakumar V."/>
            <person name="Gluck-Thaler E."/>
            <person name="Korotkin H.B."/>
            <person name="Matheny P.B."/>
            <person name="Slot J.C."/>
        </authorList>
    </citation>
    <scope>NUCLEOTIDE SEQUENCE [LARGE SCALE GENOMIC DNA]</scope>
    <source>
        <strain evidence="2 3">2631</strain>
    </source>
</reference>
<proteinExistence type="predicted"/>
<dbReference type="STRING" id="93625.A0A409XU13"/>
<sequence>MATKLNFTNLDVFTSTRFLGNPLAIVRIPSDSSITQSQKQTIAREFNFSETVFLHEGSDLDSAVTTIDIFTPTRELPFAGHPTVGSGWYLLSKNPSKQGVTLRTKAGDIPVVRAEDSKVRIQVPTDFKVHAPHPLSEFKTLQMRLTGLDYVSGVDGAETVASIVKGMTFFLVQVASENALASLQLTPQEFELSDAYLGEWKGFVGLYAFYEREDGVVRTRMFSDGVEDPATGSAASTLGGWLAQKRGEGTHRISIIQGVEMGRKSEIEVTVDIGNDREIRKIQLAGAAVEVMEGTVASL</sequence>
<dbReference type="PANTHER" id="PTHR13774:SF32">
    <property type="entry name" value="ANTISENSE-ENHANCING SEQUENCE 1"/>
    <property type="match status" value="1"/>
</dbReference>
<accession>A0A409XU13</accession>
<dbReference type="AlphaFoldDB" id="A0A409XU13"/>
<evidence type="ECO:0000313" key="3">
    <source>
        <dbReference type="Proteomes" id="UP000283269"/>
    </source>
</evidence>
<comment type="caution">
    <text evidence="2">The sequence shown here is derived from an EMBL/GenBank/DDBJ whole genome shotgun (WGS) entry which is preliminary data.</text>
</comment>
<dbReference type="OrthoDB" id="75169at2759"/>
<dbReference type="Pfam" id="PF02567">
    <property type="entry name" value="PhzC-PhzF"/>
    <property type="match status" value="1"/>
</dbReference>
<dbReference type="GO" id="GO:0016853">
    <property type="term" value="F:isomerase activity"/>
    <property type="evidence" value="ECO:0007669"/>
    <property type="project" value="TreeGrafter"/>
</dbReference>
<dbReference type="InterPro" id="IPR003719">
    <property type="entry name" value="Phenazine_PhzF-like"/>
</dbReference>
<gene>
    <name evidence="2" type="ORF">CVT25_003812</name>
</gene>
<dbReference type="Gene3D" id="3.10.310.10">
    <property type="entry name" value="Diaminopimelate Epimerase, Chain A, domain 1"/>
    <property type="match status" value="2"/>
</dbReference>
<dbReference type="PIRSF" id="PIRSF016184">
    <property type="entry name" value="PhzC_PhzF"/>
    <property type="match status" value="1"/>
</dbReference>
<dbReference type="EMBL" id="NHYD01000436">
    <property type="protein sequence ID" value="PPQ94174.1"/>
    <property type="molecule type" value="Genomic_DNA"/>
</dbReference>
<dbReference type="NCBIfam" id="TIGR00654">
    <property type="entry name" value="PhzF_family"/>
    <property type="match status" value="1"/>
</dbReference>
<dbReference type="PANTHER" id="PTHR13774">
    <property type="entry name" value="PHENAZINE BIOSYNTHESIS PROTEIN"/>
    <property type="match status" value="1"/>
</dbReference>
<feature type="active site" evidence="1">
    <location>
        <position position="50"/>
    </location>
</feature>
<evidence type="ECO:0008006" key="4">
    <source>
        <dbReference type="Google" id="ProtNLM"/>
    </source>
</evidence>
<organism evidence="2 3">
    <name type="scientific">Psilocybe cyanescens</name>
    <dbReference type="NCBI Taxonomy" id="93625"/>
    <lineage>
        <taxon>Eukaryota</taxon>
        <taxon>Fungi</taxon>
        <taxon>Dikarya</taxon>
        <taxon>Basidiomycota</taxon>
        <taxon>Agaricomycotina</taxon>
        <taxon>Agaricomycetes</taxon>
        <taxon>Agaricomycetidae</taxon>
        <taxon>Agaricales</taxon>
        <taxon>Agaricineae</taxon>
        <taxon>Strophariaceae</taxon>
        <taxon>Psilocybe</taxon>
    </lineage>
</organism>
<dbReference type="FunCoup" id="A0A409XU13">
    <property type="interactions" value="320"/>
</dbReference>
<protein>
    <recommendedName>
        <fullName evidence="4">Phenazine biosynthesis protein</fullName>
    </recommendedName>
</protein>
<dbReference type="Proteomes" id="UP000283269">
    <property type="component" value="Unassembled WGS sequence"/>
</dbReference>
<dbReference type="SUPFAM" id="SSF54506">
    <property type="entry name" value="Diaminopimelate epimerase-like"/>
    <property type="match status" value="1"/>
</dbReference>
<evidence type="ECO:0000313" key="2">
    <source>
        <dbReference type="EMBL" id="PPQ94174.1"/>
    </source>
</evidence>
<evidence type="ECO:0000256" key="1">
    <source>
        <dbReference type="PIRSR" id="PIRSR016184-1"/>
    </source>
</evidence>
<keyword evidence="3" id="KW-1185">Reference proteome</keyword>
<dbReference type="InParanoid" id="A0A409XU13"/>